<evidence type="ECO:0000256" key="2">
    <source>
        <dbReference type="ARBA" id="ARBA00004533"/>
    </source>
</evidence>
<keyword evidence="6" id="KW-0997">Cell inner membrane</keyword>
<keyword evidence="9" id="KW-0378">Hydrolase</keyword>
<comment type="similarity">
    <text evidence="14">Belongs to the ABC transporter superfamily. Glutathione importer (TC 3.A.1.5.11) family.</text>
</comment>
<evidence type="ECO:0000256" key="4">
    <source>
        <dbReference type="ARBA" id="ARBA00022448"/>
    </source>
</evidence>
<dbReference type="CDD" id="cd03257">
    <property type="entry name" value="ABC_NikE_OppD_transporters"/>
    <property type="match status" value="1"/>
</dbReference>
<dbReference type="InterPro" id="IPR003593">
    <property type="entry name" value="AAA+_ATPase"/>
</dbReference>
<keyword evidence="4" id="KW-0813">Transport</keyword>
<gene>
    <name evidence="19" type="ORF">MW290_09475</name>
</gene>
<organism evidence="19 20">
    <name type="scientific">Aquincola tertiaricarbonis</name>
    <dbReference type="NCBI Taxonomy" id="391953"/>
    <lineage>
        <taxon>Bacteria</taxon>
        <taxon>Pseudomonadati</taxon>
        <taxon>Pseudomonadota</taxon>
        <taxon>Betaproteobacteria</taxon>
        <taxon>Burkholderiales</taxon>
        <taxon>Sphaerotilaceae</taxon>
        <taxon>Aquincola</taxon>
    </lineage>
</organism>
<keyword evidence="7" id="KW-0677">Repeat</keyword>
<accession>A0ABY4RZT9</accession>
<proteinExistence type="inferred from homology"/>
<evidence type="ECO:0000256" key="17">
    <source>
        <dbReference type="ARBA" id="ARBA00047640"/>
    </source>
</evidence>
<keyword evidence="8" id="KW-0547">Nucleotide-binding</keyword>
<keyword evidence="5" id="KW-1003">Cell membrane</keyword>
<dbReference type="PANTHER" id="PTHR43776:SF15">
    <property type="entry name" value="GLUTATHIONE IMPORT ATP-BINDING PROTEIN GSIA"/>
    <property type="match status" value="1"/>
</dbReference>
<evidence type="ECO:0000256" key="6">
    <source>
        <dbReference type="ARBA" id="ARBA00022519"/>
    </source>
</evidence>
<dbReference type="SMART" id="SM00382">
    <property type="entry name" value="AAA"/>
    <property type="match status" value="1"/>
</dbReference>
<dbReference type="Pfam" id="PF08352">
    <property type="entry name" value="oligo_HPY"/>
    <property type="match status" value="1"/>
</dbReference>
<comment type="subcellular location">
    <subcellularLocation>
        <location evidence="2">Cell inner membrane</location>
    </subcellularLocation>
    <subcellularLocation>
        <location evidence="1">Membrane</location>
        <topology evidence="1">Peripheral membrane protein</topology>
    </subcellularLocation>
</comment>
<evidence type="ECO:0000256" key="15">
    <source>
        <dbReference type="ARBA" id="ARBA00039050"/>
    </source>
</evidence>
<dbReference type="InterPro" id="IPR027417">
    <property type="entry name" value="P-loop_NTPase"/>
</dbReference>
<keyword evidence="20" id="KW-1185">Reference proteome</keyword>
<evidence type="ECO:0000259" key="18">
    <source>
        <dbReference type="PROSITE" id="PS50893"/>
    </source>
</evidence>
<evidence type="ECO:0000256" key="8">
    <source>
        <dbReference type="ARBA" id="ARBA00022741"/>
    </source>
</evidence>
<evidence type="ECO:0000256" key="9">
    <source>
        <dbReference type="ARBA" id="ARBA00022801"/>
    </source>
</evidence>
<dbReference type="Pfam" id="PF00005">
    <property type="entry name" value="ABC_tran"/>
    <property type="match status" value="1"/>
</dbReference>
<dbReference type="Gene3D" id="3.40.50.300">
    <property type="entry name" value="P-loop containing nucleotide triphosphate hydrolases"/>
    <property type="match status" value="1"/>
</dbReference>
<evidence type="ECO:0000256" key="11">
    <source>
        <dbReference type="ARBA" id="ARBA00022967"/>
    </source>
</evidence>
<reference evidence="19" key="1">
    <citation type="submission" date="2022-05" db="EMBL/GenBank/DDBJ databases">
        <title>An RpoN-dependent PEP-CTERM gene is involved in floc formation of an Aquincola tertiaricarbonis strain.</title>
        <authorList>
            <person name="Qiu D."/>
            <person name="Xia M."/>
        </authorList>
    </citation>
    <scope>NUCLEOTIDE SEQUENCE</scope>
    <source>
        <strain evidence="19">RN12</strain>
    </source>
</reference>
<dbReference type="EC" id="7.4.2.10" evidence="15"/>
<evidence type="ECO:0000256" key="13">
    <source>
        <dbReference type="ARBA" id="ARBA00037530"/>
    </source>
</evidence>
<dbReference type="PANTHER" id="PTHR43776">
    <property type="entry name" value="TRANSPORT ATP-BINDING PROTEIN"/>
    <property type="match status" value="1"/>
</dbReference>
<dbReference type="InterPro" id="IPR003439">
    <property type="entry name" value="ABC_transporter-like_ATP-bd"/>
</dbReference>
<sequence length="316" mass="34576">MSAQTPLLQLSAVAKRYPGAPGAAPRALDGIDLHIGRDETLGLVGESGCGKSTLARAVMRLVDVDQGRIVFDGEDITHRSRRALAPQRARMQMVFQDPYASLNPRLTIGQALEEPLRVQRRGANAAERRERVQAMLARVGLRPEMAARHPHEFSGGQRQRVAIARALMLEPELLVCDEAVSALDVSVRAQVLNLLLDLRAHFGLAGLFISHDLGVVRHMADRVAVMFRGRVVELAPRDSLWRTPLHPYTRTLMAATPGLQRRSPPITPVAATADAAGKAEGCAFRHRCPLASSRCHSEAPPLRRLDDGHHVACHHV</sequence>
<dbReference type="InterPro" id="IPR013563">
    <property type="entry name" value="Oligopep_ABC_C"/>
</dbReference>
<dbReference type="InterPro" id="IPR017871">
    <property type="entry name" value="ABC_transporter-like_CS"/>
</dbReference>
<keyword evidence="12" id="KW-0472">Membrane</keyword>
<evidence type="ECO:0000256" key="5">
    <source>
        <dbReference type="ARBA" id="ARBA00022475"/>
    </source>
</evidence>
<comment type="function">
    <text evidence="13">Part of the ABC transporter complex GsiABCD involved in glutathione import. Responsible for energy coupling to the transport system.</text>
</comment>
<evidence type="ECO:0000256" key="1">
    <source>
        <dbReference type="ARBA" id="ARBA00004170"/>
    </source>
</evidence>
<evidence type="ECO:0000256" key="7">
    <source>
        <dbReference type="ARBA" id="ARBA00022737"/>
    </source>
</evidence>
<dbReference type="InterPro" id="IPR050319">
    <property type="entry name" value="ABC_transp_ATP-bind"/>
</dbReference>
<comment type="subunit">
    <text evidence="3">The complex is composed of two ATP-binding proteins (GsiA), two transmembrane proteins (GsiC and GsiD) and a solute-binding protein (GsiB).</text>
</comment>
<dbReference type="GO" id="GO:0005524">
    <property type="term" value="F:ATP binding"/>
    <property type="evidence" value="ECO:0007669"/>
    <property type="project" value="UniProtKB-KW"/>
</dbReference>
<evidence type="ECO:0000256" key="3">
    <source>
        <dbReference type="ARBA" id="ARBA00011469"/>
    </source>
</evidence>
<dbReference type="RefSeq" id="WP_250194421.1">
    <property type="nucleotide sequence ID" value="NZ_CP097635.1"/>
</dbReference>
<protein>
    <recommendedName>
        <fullName evidence="16">Glutathione import ATP-binding protein GsiA</fullName>
        <ecNumber evidence="15">7.4.2.10</ecNumber>
    </recommendedName>
</protein>
<evidence type="ECO:0000256" key="12">
    <source>
        <dbReference type="ARBA" id="ARBA00023136"/>
    </source>
</evidence>
<evidence type="ECO:0000313" key="19">
    <source>
        <dbReference type="EMBL" id="URI06157.1"/>
    </source>
</evidence>
<dbReference type="NCBIfam" id="TIGR01727">
    <property type="entry name" value="oligo_HPY"/>
    <property type="match status" value="1"/>
</dbReference>
<dbReference type="PROSITE" id="PS50893">
    <property type="entry name" value="ABC_TRANSPORTER_2"/>
    <property type="match status" value="1"/>
</dbReference>
<evidence type="ECO:0000256" key="16">
    <source>
        <dbReference type="ARBA" id="ARBA00041187"/>
    </source>
</evidence>
<name>A0ABY4RZT9_AQUTE</name>
<keyword evidence="10 19" id="KW-0067">ATP-binding</keyword>
<dbReference type="EMBL" id="CP097635">
    <property type="protein sequence ID" value="URI06157.1"/>
    <property type="molecule type" value="Genomic_DNA"/>
</dbReference>
<evidence type="ECO:0000313" key="20">
    <source>
        <dbReference type="Proteomes" id="UP001056201"/>
    </source>
</evidence>
<comment type="catalytic activity">
    <reaction evidence="17">
        <text>glutathione(out) + ATP + H2O = glutathione(in) + ADP + phosphate + H(+)</text>
        <dbReference type="Rhea" id="RHEA:29791"/>
        <dbReference type="ChEBI" id="CHEBI:15377"/>
        <dbReference type="ChEBI" id="CHEBI:15378"/>
        <dbReference type="ChEBI" id="CHEBI:30616"/>
        <dbReference type="ChEBI" id="CHEBI:43474"/>
        <dbReference type="ChEBI" id="CHEBI:57925"/>
        <dbReference type="ChEBI" id="CHEBI:456216"/>
        <dbReference type="EC" id="7.4.2.10"/>
    </reaction>
</comment>
<dbReference type="SUPFAM" id="SSF52540">
    <property type="entry name" value="P-loop containing nucleoside triphosphate hydrolases"/>
    <property type="match status" value="1"/>
</dbReference>
<dbReference type="PROSITE" id="PS00211">
    <property type="entry name" value="ABC_TRANSPORTER_1"/>
    <property type="match status" value="1"/>
</dbReference>
<evidence type="ECO:0000256" key="14">
    <source>
        <dbReference type="ARBA" id="ARBA00038416"/>
    </source>
</evidence>
<keyword evidence="11" id="KW-1278">Translocase</keyword>
<dbReference type="Proteomes" id="UP001056201">
    <property type="component" value="Chromosome 1"/>
</dbReference>
<feature type="domain" description="ABC transporter" evidence="18">
    <location>
        <begin position="8"/>
        <end position="253"/>
    </location>
</feature>
<evidence type="ECO:0000256" key="10">
    <source>
        <dbReference type="ARBA" id="ARBA00022840"/>
    </source>
</evidence>